<dbReference type="Pfam" id="PF13519">
    <property type="entry name" value="VWA_2"/>
    <property type="match status" value="1"/>
</dbReference>
<organism evidence="2 3">
    <name type="scientific">Actinokineospora soli</name>
    <dbReference type="NCBI Taxonomy" id="1048753"/>
    <lineage>
        <taxon>Bacteria</taxon>
        <taxon>Bacillati</taxon>
        <taxon>Actinomycetota</taxon>
        <taxon>Actinomycetes</taxon>
        <taxon>Pseudonocardiales</taxon>
        <taxon>Pseudonocardiaceae</taxon>
        <taxon>Actinokineospora</taxon>
    </lineage>
</organism>
<dbReference type="InterPro" id="IPR051266">
    <property type="entry name" value="CLCR"/>
</dbReference>
<sequence>MGEFTLARDNPQLSSSGLGASVASFHAGAVAKGVPLTDAAVRDAEVLKFVRGVESSVTRYGNDATRFMAELAADDRRGTPPISAIVVQEELAYLYNRGATSGDPAALDSGTAPNRPFSVIHPREGTLVFDHPFVVLASATQDQRDAAEDFRRFLAEDDQRALFRKAGFRDADAPDRPTSELRDALGVPADSAIRVITPPSPKTLEAMVDAWGATRRHARVLLVLDVSGSMSRPADPDAVSTELAGKSKVSLLPGAVQRALELLSPRDEVGLWTFSTGHREVVPIRELGGNRDALLTAVEQLRTSGETDLYKTVDAAHAAMVDGLDGERINAIVVLSDGANTPADEKGKRAMLERVDVDNSELALPIFTISFGVDADRATMNDIARATDALHYAAVDDPENIDEVFASVFSHF</sequence>
<feature type="domain" description="VWFA" evidence="1">
    <location>
        <begin position="219"/>
        <end position="408"/>
    </location>
</feature>
<protein>
    <submittedName>
        <fullName evidence="2">VWA domain-containing protein</fullName>
    </submittedName>
</protein>
<dbReference type="Gene3D" id="3.40.50.410">
    <property type="entry name" value="von Willebrand factor, type A domain"/>
    <property type="match status" value="1"/>
</dbReference>
<gene>
    <name evidence="2" type="ORF">ACFQV2_23955</name>
</gene>
<dbReference type="EMBL" id="JBHTEY010000004">
    <property type="protein sequence ID" value="MFC7616069.1"/>
    <property type="molecule type" value="Genomic_DNA"/>
</dbReference>
<keyword evidence="3" id="KW-1185">Reference proteome</keyword>
<dbReference type="SUPFAM" id="SSF53300">
    <property type="entry name" value="vWA-like"/>
    <property type="match status" value="1"/>
</dbReference>
<dbReference type="InterPro" id="IPR036465">
    <property type="entry name" value="vWFA_dom_sf"/>
</dbReference>
<dbReference type="SMART" id="SM00327">
    <property type="entry name" value="VWA"/>
    <property type="match status" value="1"/>
</dbReference>
<dbReference type="PROSITE" id="PS50234">
    <property type="entry name" value="VWFA"/>
    <property type="match status" value="1"/>
</dbReference>
<dbReference type="InterPro" id="IPR002035">
    <property type="entry name" value="VWF_A"/>
</dbReference>
<evidence type="ECO:0000259" key="1">
    <source>
        <dbReference type="PROSITE" id="PS50234"/>
    </source>
</evidence>
<dbReference type="PANTHER" id="PTHR10579:SF43">
    <property type="entry name" value="ZINC FINGER (C3HC4-TYPE RING FINGER) FAMILY PROTEIN"/>
    <property type="match status" value="1"/>
</dbReference>
<dbReference type="Proteomes" id="UP001596512">
    <property type="component" value="Unassembled WGS sequence"/>
</dbReference>
<dbReference type="Pfam" id="PF13531">
    <property type="entry name" value="SBP_bac_11"/>
    <property type="match status" value="1"/>
</dbReference>
<evidence type="ECO:0000313" key="3">
    <source>
        <dbReference type="Proteomes" id="UP001596512"/>
    </source>
</evidence>
<comment type="caution">
    <text evidence="2">The sequence shown here is derived from an EMBL/GenBank/DDBJ whole genome shotgun (WGS) entry which is preliminary data.</text>
</comment>
<reference evidence="3" key="1">
    <citation type="journal article" date="2019" name="Int. J. Syst. Evol. Microbiol.">
        <title>The Global Catalogue of Microorganisms (GCM) 10K type strain sequencing project: providing services to taxonomists for standard genome sequencing and annotation.</title>
        <authorList>
            <consortium name="The Broad Institute Genomics Platform"/>
            <consortium name="The Broad Institute Genome Sequencing Center for Infectious Disease"/>
            <person name="Wu L."/>
            <person name="Ma J."/>
        </authorList>
    </citation>
    <scope>NUCLEOTIDE SEQUENCE [LARGE SCALE GENOMIC DNA]</scope>
    <source>
        <strain evidence="3">JCM 17695</strain>
    </source>
</reference>
<proteinExistence type="predicted"/>
<dbReference type="PANTHER" id="PTHR10579">
    <property type="entry name" value="CALCIUM-ACTIVATED CHLORIDE CHANNEL REGULATOR"/>
    <property type="match status" value="1"/>
</dbReference>
<accession>A0ABW2TRY2</accession>
<name>A0ABW2TRY2_9PSEU</name>
<evidence type="ECO:0000313" key="2">
    <source>
        <dbReference type="EMBL" id="MFC7616069.1"/>
    </source>
</evidence>